<protein>
    <submittedName>
        <fullName evidence="10">Protein kinase domain-containing protein</fullName>
    </submittedName>
</protein>
<dbReference type="OrthoDB" id="346907at2759"/>
<keyword evidence="3" id="KW-0418">Kinase</keyword>
<evidence type="ECO:0000256" key="4">
    <source>
        <dbReference type="ARBA" id="ARBA00022840"/>
    </source>
</evidence>
<dbReference type="GO" id="GO:0005524">
    <property type="term" value="F:ATP binding"/>
    <property type="evidence" value="ECO:0007669"/>
    <property type="project" value="UniProtKB-UniRule"/>
</dbReference>
<dbReference type="WBParaSite" id="SBAD_0000711601-mRNA-1">
    <property type="protein sequence ID" value="SBAD_0000711601-mRNA-1"/>
    <property type="gene ID" value="SBAD_0000711601"/>
</dbReference>
<comment type="similarity">
    <text evidence="6">Belongs to the protein kinase superfamily.</text>
</comment>
<keyword evidence="1" id="KW-0808">Transferase</keyword>
<dbReference type="InterPro" id="IPR017441">
    <property type="entry name" value="Protein_kinase_ATP_BS"/>
</dbReference>
<dbReference type="PANTHER" id="PTHR24348:SF22">
    <property type="entry name" value="NON-SPECIFIC SERINE_THREONINE PROTEIN KINASE"/>
    <property type="match status" value="1"/>
</dbReference>
<keyword evidence="9" id="KW-1185">Reference proteome</keyword>
<keyword evidence="6" id="KW-0723">Serine/threonine-protein kinase</keyword>
<dbReference type="GO" id="GO:0016020">
    <property type="term" value="C:membrane"/>
    <property type="evidence" value="ECO:0007669"/>
    <property type="project" value="TreeGrafter"/>
</dbReference>
<dbReference type="EMBL" id="UZAM01010097">
    <property type="protein sequence ID" value="VDP10965.1"/>
    <property type="molecule type" value="Genomic_DNA"/>
</dbReference>
<evidence type="ECO:0000313" key="8">
    <source>
        <dbReference type="EMBL" id="VDP10965.1"/>
    </source>
</evidence>
<dbReference type="Pfam" id="PF00069">
    <property type="entry name" value="Pkinase"/>
    <property type="match status" value="1"/>
</dbReference>
<evidence type="ECO:0000256" key="1">
    <source>
        <dbReference type="ARBA" id="ARBA00022679"/>
    </source>
</evidence>
<dbReference type="Gene3D" id="1.10.510.10">
    <property type="entry name" value="Transferase(Phosphotransferase) domain 1"/>
    <property type="match status" value="1"/>
</dbReference>
<dbReference type="GO" id="GO:0005776">
    <property type="term" value="C:autophagosome"/>
    <property type="evidence" value="ECO:0007669"/>
    <property type="project" value="TreeGrafter"/>
</dbReference>
<dbReference type="InterPro" id="IPR000719">
    <property type="entry name" value="Prot_kinase_dom"/>
</dbReference>
<dbReference type="InterPro" id="IPR011009">
    <property type="entry name" value="Kinase-like_dom_sf"/>
</dbReference>
<reference evidence="10" key="1">
    <citation type="submission" date="2016-06" db="UniProtKB">
        <authorList>
            <consortium name="WormBaseParasite"/>
        </authorList>
    </citation>
    <scope>IDENTIFICATION</scope>
</reference>
<dbReference type="GO" id="GO:0000407">
    <property type="term" value="C:phagophore assembly site"/>
    <property type="evidence" value="ECO:0007669"/>
    <property type="project" value="TreeGrafter"/>
</dbReference>
<sequence>MARLHAISETEDKDASVVTTDHGQFVFKPCDKIGQGAFGTVYRAREKHSGSVVAMKCVPAEVFKTHELDAVAKLLRSPYIVNVVTTVLQGEKSFLVMELCDMDLDEFLSLSNGVLCDKDINTLSRCLCLAKSYLFQNKVVHRDIKPSNILINVNHGSHSPALCIGIAKLSDFGCSHTMTDDEETPTISGTFYYMAPEVAVNLVNVQTYDHAVDMWSIGVVLFECLSGKLPFDEADMCRLFLKALGKNYCCYEVPQLTDRKHFWQPILNELLQLNPKKRATPDRLENYIFSHGPEIEKR</sequence>
<evidence type="ECO:0000259" key="7">
    <source>
        <dbReference type="PROSITE" id="PS50011"/>
    </source>
</evidence>
<dbReference type="InterPro" id="IPR045269">
    <property type="entry name" value="Atg1-like"/>
</dbReference>
<dbReference type="AlphaFoldDB" id="A0A183ITA4"/>
<reference evidence="8 9" key="2">
    <citation type="submission" date="2018-11" db="EMBL/GenBank/DDBJ databases">
        <authorList>
            <consortium name="Pathogen Informatics"/>
        </authorList>
    </citation>
    <scope>NUCLEOTIDE SEQUENCE [LARGE SCALE GENOMIC DNA]</scope>
</reference>
<dbReference type="GO" id="GO:0000045">
    <property type="term" value="P:autophagosome assembly"/>
    <property type="evidence" value="ECO:0007669"/>
    <property type="project" value="TreeGrafter"/>
</dbReference>
<dbReference type="InterPro" id="IPR008271">
    <property type="entry name" value="Ser/Thr_kinase_AS"/>
</dbReference>
<evidence type="ECO:0000256" key="2">
    <source>
        <dbReference type="ARBA" id="ARBA00022741"/>
    </source>
</evidence>
<keyword evidence="4 5" id="KW-0067">ATP-binding</keyword>
<evidence type="ECO:0000313" key="10">
    <source>
        <dbReference type="WBParaSite" id="SBAD_0000711601-mRNA-1"/>
    </source>
</evidence>
<dbReference type="GO" id="GO:0005829">
    <property type="term" value="C:cytosol"/>
    <property type="evidence" value="ECO:0007669"/>
    <property type="project" value="TreeGrafter"/>
</dbReference>
<feature type="binding site" evidence="5">
    <location>
        <position position="56"/>
    </location>
    <ligand>
        <name>ATP</name>
        <dbReference type="ChEBI" id="CHEBI:30616"/>
    </ligand>
</feature>
<name>A0A183ITA4_9BILA</name>
<gene>
    <name evidence="8" type="ORF">SBAD_LOCUS6851</name>
</gene>
<organism evidence="10">
    <name type="scientific">Soboliphyme baturini</name>
    <dbReference type="NCBI Taxonomy" id="241478"/>
    <lineage>
        <taxon>Eukaryota</taxon>
        <taxon>Metazoa</taxon>
        <taxon>Ecdysozoa</taxon>
        <taxon>Nematoda</taxon>
        <taxon>Enoplea</taxon>
        <taxon>Dorylaimia</taxon>
        <taxon>Dioctophymatida</taxon>
        <taxon>Dioctophymatoidea</taxon>
        <taxon>Soboliphymatidae</taxon>
        <taxon>Soboliphyme</taxon>
    </lineage>
</organism>
<dbReference type="GO" id="GO:0010506">
    <property type="term" value="P:regulation of autophagy"/>
    <property type="evidence" value="ECO:0007669"/>
    <property type="project" value="InterPro"/>
</dbReference>
<keyword evidence="2 5" id="KW-0547">Nucleotide-binding</keyword>
<dbReference type="PROSITE" id="PS50011">
    <property type="entry name" value="PROTEIN_KINASE_DOM"/>
    <property type="match status" value="1"/>
</dbReference>
<dbReference type="SUPFAM" id="SSF56112">
    <property type="entry name" value="Protein kinase-like (PK-like)"/>
    <property type="match status" value="1"/>
</dbReference>
<dbReference type="PROSITE" id="PS00107">
    <property type="entry name" value="PROTEIN_KINASE_ATP"/>
    <property type="match status" value="1"/>
</dbReference>
<proteinExistence type="inferred from homology"/>
<dbReference type="PANTHER" id="PTHR24348">
    <property type="entry name" value="SERINE/THREONINE-PROTEIN KINASE UNC-51-RELATED"/>
    <property type="match status" value="1"/>
</dbReference>
<evidence type="ECO:0000256" key="6">
    <source>
        <dbReference type="RuleBase" id="RU000304"/>
    </source>
</evidence>
<dbReference type="PROSITE" id="PS00108">
    <property type="entry name" value="PROTEIN_KINASE_ST"/>
    <property type="match status" value="1"/>
</dbReference>
<accession>A0A183ITA4</accession>
<dbReference type="Proteomes" id="UP000270296">
    <property type="component" value="Unassembled WGS sequence"/>
</dbReference>
<feature type="domain" description="Protein kinase" evidence="7">
    <location>
        <begin position="27"/>
        <end position="290"/>
    </location>
</feature>
<evidence type="ECO:0000256" key="5">
    <source>
        <dbReference type="PROSITE-ProRule" id="PRU10141"/>
    </source>
</evidence>
<dbReference type="SMART" id="SM00220">
    <property type="entry name" value="S_TKc"/>
    <property type="match status" value="1"/>
</dbReference>
<evidence type="ECO:0000256" key="3">
    <source>
        <dbReference type="ARBA" id="ARBA00022777"/>
    </source>
</evidence>
<evidence type="ECO:0000313" key="9">
    <source>
        <dbReference type="Proteomes" id="UP000270296"/>
    </source>
</evidence>
<dbReference type="GO" id="GO:0004674">
    <property type="term" value="F:protein serine/threonine kinase activity"/>
    <property type="evidence" value="ECO:0007669"/>
    <property type="project" value="UniProtKB-KW"/>
</dbReference>